<accession>A0A3N1CV11</accession>
<protein>
    <submittedName>
        <fullName evidence="5">TetR family transcriptional regulator</fullName>
    </submittedName>
</protein>
<comment type="caution">
    <text evidence="5">The sequence shown here is derived from an EMBL/GenBank/DDBJ whole genome shotgun (WGS) entry which is preliminary data.</text>
</comment>
<proteinExistence type="predicted"/>
<keyword evidence="3" id="KW-0804">Transcription</keyword>
<dbReference type="Proteomes" id="UP000272400">
    <property type="component" value="Unassembled WGS sequence"/>
</dbReference>
<sequence length="222" mass="24411">MTVKGTRELLLAAGERLIAEHGVTAVSARRIAEEAGAANHSAVAYHFGTKLDLILEIIRTHGARTDAIGREMIEKAADSPDPREHLACVLLPTLVHLDRLGPPTYYARFVTQVLSDPSVETRALPELAGSHLGDAMRAVARTLPDLPPEVMRMRWRLVRPLLFRASASFELDLAEGRKTYGTWEYLGLFMLDAIGGLLFAPNTLPPEAIRNPDTPEWALSET</sequence>
<gene>
    <name evidence="5" type="ORF">EDD29_2065</name>
</gene>
<evidence type="ECO:0000313" key="6">
    <source>
        <dbReference type="Proteomes" id="UP000272400"/>
    </source>
</evidence>
<dbReference type="PANTHER" id="PTHR30055">
    <property type="entry name" value="HTH-TYPE TRANSCRIPTIONAL REGULATOR RUTR"/>
    <property type="match status" value="1"/>
</dbReference>
<dbReference type="Pfam" id="PF00440">
    <property type="entry name" value="TetR_N"/>
    <property type="match status" value="1"/>
</dbReference>
<evidence type="ECO:0000259" key="4">
    <source>
        <dbReference type="Pfam" id="PF00440"/>
    </source>
</evidence>
<dbReference type="GO" id="GO:0003700">
    <property type="term" value="F:DNA-binding transcription factor activity"/>
    <property type="evidence" value="ECO:0007669"/>
    <property type="project" value="TreeGrafter"/>
</dbReference>
<evidence type="ECO:0000256" key="2">
    <source>
        <dbReference type="ARBA" id="ARBA00023125"/>
    </source>
</evidence>
<dbReference type="EMBL" id="RJKE01000001">
    <property type="protein sequence ID" value="ROO84538.1"/>
    <property type="molecule type" value="Genomic_DNA"/>
</dbReference>
<evidence type="ECO:0000256" key="3">
    <source>
        <dbReference type="ARBA" id="ARBA00023163"/>
    </source>
</evidence>
<keyword evidence="6" id="KW-1185">Reference proteome</keyword>
<dbReference type="InterPro" id="IPR050109">
    <property type="entry name" value="HTH-type_TetR-like_transc_reg"/>
</dbReference>
<dbReference type="InterPro" id="IPR009057">
    <property type="entry name" value="Homeodomain-like_sf"/>
</dbReference>
<evidence type="ECO:0000256" key="1">
    <source>
        <dbReference type="ARBA" id="ARBA00023015"/>
    </source>
</evidence>
<dbReference type="Gene3D" id="1.10.357.10">
    <property type="entry name" value="Tetracycline Repressor, domain 2"/>
    <property type="match status" value="1"/>
</dbReference>
<dbReference type="GO" id="GO:0000976">
    <property type="term" value="F:transcription cis-regulatory region binding"/>
    <property type="evidence" value="ECO:0007669"/>
    <property type="project" value="TreeGrafter"/>
</dbReference>
<dbReference type="PANTHER" id="PTHR30055:SF234">
    <property type="entry name" value="HTH-TYPE TRANSCRIPTIONAL REGULATOR BETI"/>
    <property type="match status" value="1"/>
</dbReference>
<feature type="domain" description="HTH tetR-type" evidence="4">
    <location>
        <begin position="10"/>
        <end position="57"/>
    </location>
</feature>
<dbReference type="SUPFAM" id="SSF46689">
    <property type="entry name" value="Homeodomain-like"/>
    <property type="match status" value="1"/>
</dbReference>
<evidence type="ECO:0000313" key="5">
    <source>
        <dbReference type="EMBL" id="ROO84538.1"/>
    </source>
</evidence>
<dbReference type="RefSeq" id="WP_170201342.1">
    <property type="nucleotide sequence ID" value="NZ_RJKE01000001.1"/>
</dbReference>
<name>A0A3N1CV11_9ACTN</name>
<organism evidence="5 6">
    <name type="scientific">Actinocorallia herbida</name>
    <dbReference type="NCBI Taxonomy" id="58109"/>
    <lineage>
        <taxon>Bacteria</taxon>
        <taxon>Bacillati</taxon>
        <taxon>Actinomycetota</taxon>
        <taxon>Actinomycetes</taxon>
        <taxon>Streptosporangiales</taxon>
        <taxon>Thermomonosporaceae</taxon>
        <taxon>Actinocorallia</taxon>
    </lineage>
</organism>
<dbReference type="InterPro" id="IPR001647">
    <property type="entry name" value="HTH_TetR"/>
</dbReference>
<reference evidence="5 6" key="1">
    <citation type="submission" date="2018-11" db="EMBL/GenBank/DDBJ databases">
        <title>Sequencing the genomes of 1000 actinobacteria strains.</title>
        <authorList>
            <person name="Klenk H.-P."/>
        </authorList>
    </citation>
    <scope>NUCLEOTIDE SEQUENCE [LARGE SCALE GENOMIC DNA]</scope>
    <source>
        <strain evidence="5 6">DSM 44254</strain>
    </source>
</reference>
<keyword evidence="2" id="KW-0238">DNA-binding</keyword>
<keyword evidence="1" id="KW-0805">Transcription regulation</keyword>
<dbReference type="AlphaFoldDB" id="A0A3N1CV11"/>